<name>A0ABY8H3S9_9MICC</name>
<accession>A0ABY8H3S9</accession>
<evidence type="ECO:0000256" key="1">
    <source>
        <dbReference type="ARBA" id="ARBA00004370"/>
    </source>
</evidence>
<keyword evidence="4 6" id="KW-1133">Transmembrane helix</keyword>
<reference evidence="8 9" key="1">
    <citation type="submission" date="2023-04" db="EMBL/GenBank/DDBJ databases">
        <title>Funneling lignin-derived compounds into biodiesel using alkali-halophilic Citricoccus sp. P2.</title>
        <authorList>
            <person name="Luo C.-B."/>
        </authorList>
    </citation>
    <scope>NUCLEOTIDE SEQUENCE [LARGE SCALE GENOMIC DNA]</scope>
    <source>
        <strain evidence="8 9">P2</strain>
    </source>
</reference>
<comment type="subcellular location">
    <subcellularLocation>
        <location evidence="6">Cell membrane</location>
        <topology evidence="6">Multi-pass membrane protein</topology>
    </subcellularLocation>
    <subcellularLocation>
        <location evidence="1">Membrane</location>
    </subcellularLocation>
</comment>
<feature type="region of interest" description="Disordered" evidence="7">
    <location>
        <begin position="282"/>
        <end position="308"/>
    </location>
</feature>
<dbReference type="PANTHER" id="PTHR23427:SF2">
    <property type="entry name" value="SURFEIT LOCUS PROTEIN 1"/>
    <property type="match status" value="1"/>
</dbReference>
<evidence type="ECO:0000256" key="4">
    <source>
        <dbReference type="ARBA" id="ARBA00022989"/>
    </source>
</evidence>
<sequence>MTLNSGTSSPNATAETTRKPKLDFRFLISGAWIGGLIFCVVFSIACAMLGQWQMDRRMQALEEINKVVRNYDAVPVPYSENADIFTDFRAERKWTPVTVRGEYLVEDSLIVRNRPHSGRPGYEVLVPFRTVEGDTLIVDRGWLPIGNSPGRPDDVPEPAEGTITIIVRALAGEPTLEDRSAPEGQVASIDLPAIADQLDYPIAESAYGLMAAESPEAAETPTQMPQPTEDEGPHLSYSMQWFTFGLMSFVVWGYMARQKAIQNREDELYGFTEEQGFISAHRMERKKATRRRGNQPTDEEIEDSMLGD</sequence>
<protein>
    <recommendedName>
        <fullName evidence="6">SURF1-like protein</fullName>
    </recommendedName>
</protein>
<evidence type="ECO:0000313" key="9">
    <source>
        <dbReference type="Proteomes" id="UP001219037"/>
    </source>
</evidence>
<evidence type="ECO:0000256" key="6">
    <source>
        <dbReference type="RuleBase" id="RU363076"/>
    </source>
</evidence>
<gene>
    <name evidence="8" type="ORF">P8192_07695</name>
</gene>
<organism evidence="8 9">
    <name type="scientific">Citricoccus muralis</name>
    <dbReference type="NCBI Taxonomy" id="169134"/>
    <lineage>
        <taxon>Bacteria</taxon>
        <taxon>Bacillati</taxon>
        <taxon>Actinomycetota</taxon>
        <taxon>Actinomycetes</taxon>
        <taxon>Micrococcales</taxon>
        <taxon>Micrococcaceae</taxon>
        <taxon>Citricoccus</taxon>
    </lineage>
</organism>
<dbReference type="CDD" id="cd06662">
    <property type="entry name" value="SURF1"/>
    <property type="match status" value="1"/>
</dbReference>
<keyword evidence="5 6" id="KW-0472">Membrane</keyword>
<evidence type="ECO:0000313" key="8">
    <source>
        <dbReference type="EMBL" id="WFP15313.1"/>
    </source>
</evidence>
<dbReference type="EMBL" id="CP121252">
    <property type="protein sequence ID" value="WFP15313.1"/>
    <property type="molecule type" value="Genomic_DNA"/>
</dbReference>
<dbReference type="InterPro" id="IPR002994">
    <property type="entry name" value="Surf1/Shy1"/>
</dbReference>
<keyword evidence="3 6" id="KW-0812">Transmembrane</keyword>
<dbReference type="Proteomes" id="UP001219037">
    <property type="component" value="Chromosome"/>
</dbReference>
<feature type="transmembrane region" description="Helical" evidence="6">
    <location>
        <begin position="26"/>
        <end position="49"/>
    </location>
</feature>
<evidence type="ECO:0000256" key="7">
    <source>
        <dbReference type="SAM" id="MobiDB-lite"/>
    </source>
</evidence>
<evidence type="ECO:0000256" key="3">
    <source>
        <dbReference type="ARBA" id="ARBA00022692"/>
    </source>
</evidence>
<comment type="similarity">
    <text evidence="2 6">Belongs to the SURF1 family.</text>
</comment>
<dbReference type="Pfam" id="PF02104">
    <property type="entry name" value="SURF1"/>
    <property type="match status" value="1"/>
</dbReference>
<feature type="compositionally biased region" description="Basic residues" evidence="7">
    <location>
        <begin position="283"/>
        <end position="293"/>
    </location>
</feature>
<evidence type="ECO:0000256" key="5">
    <source>
        <dbReference type="ARBA" id="ARBA00023136"/>
    </source>
</evidence>
<comment type="caution">
    <text evidence="6">Lacks conserved residue(s) required for the propagation of feature annotation.</text>
</comment>
<dbReference type="InterPro" id="IPR045214">
    <property type="entry name" value="Surf1/Surf4"/>
</dbReference>
<keyword evidence="6" id="KW-1003">Cell membrane</keyword>
<dbReference type="PROSITE" id="PS50895">
    <property type="entry name" value="SURF1"/>
    <property type="match status" value="1"/>
</dbReference>
<feature type="compositionally biased region" description="Acidic residues" evidence="7">
    <location>
        <begin position="297"/>
        <end position="308"/>
    </location>
</feature>
<dbReference type="PANTHER" id="PTHR23427">
    <property type="entry name" value="SURFEIT LOCUS PROTEIN"/>
    <property type="match status" value="1"/>
</dbReference>
<keyword evidence="9" id="KW-1185">Reference proteome</keyword>
<dbReference type="RefSeq" id="WP_278155919.1">
    <property type="nucleotide sequence ID" value="NZ_CP121252.1"/>
</dbReference>
<evidence type="ECO:0000256" key="2">
    <source>
        <dbReference type="ARBA" id="ARBA00007165"/>
    </source>
</evidence>
<proteinExistence type="inferred from homology"/>